<organism evidence="2 3">
    <name type="scientific">Allohahella marinimesophila</name>
    <dbReference type="NCBI Taxonomy" id="1054972"/>
    <lineage>
        <taxon>Bacteria</taxon>
        <taxon>Pseudomonadati</taxon>
        <taxon>Pseudomonadota</taxon>
        <taxon>Gammaproteobacteria</taxon>
        <taxon>Oceanospirillales</taxon>
        <taxon>Hahellaceae</taxon>
        <taxon>Allohahella</taxon>
    </lineage>
</organism>
<keyword evidence="3" id="KW-1185">Reference proteome</keyword>
<protein>
    <submittedName>
        <fullName evidence="2">Uncharacterized protein</fullName>
    </submittedName>
</protein>
<evidence type="ECO:0000256" key="1">
    <source>
        <dbReference type="SAM" id="SignalP"/>
    </source>
</evidence>
<evidence type="ECO:0000313" key="2">
    <source>
        <dbReference type="EMBL" id="GAA3961110.1"/>
    </source>
</evidence>
<evidence type="ECO:0000313" key="3">
    <source>
        <dbReference type="Proteomes" id="UP001501337"/>
    </source>
</evidence>
<dbReference type="EMBL" id="BAABBO010000009">
    <property type="protein sequence ID" value="GAA3961110.1"/>
    <property type="molecule type" value="Genomic_DNA"/>
</dbReference>
<sequence length="167" mass="18105">MKTPSLRQSVILLAFPLVTAVGVSPAYAADAKVYPGSMAVKYSGPTPTYSWGMINNPSSSSWMYVDLPVINDDTGSGIDLSWVQVLDRHYSSDVRCSIITVYWNNSADAIYGYFGPNRYSTGSSNNSQTLYTGSATHGSSRHEYFSCAVPPSYAGQTSSIVSYYVSE</sequence>
<accession>A0ABP7P7T9</accession>
<dbReference type="RefSeq" id="WP_344805657.1">
    <property type="nucleotide sequence ID" value="NZ_BAABBO010000009.1"/>
</dbReference>
<keyword evidence="1" id="KW-0732">Signal</keyword>
<comment type="caution">
    <text evidence="2">The sequence shown here is derived from an EMBL/GenBank/DDBJ whole genome shotgun (WGS) entry which is preliminary data.</text>
</comment>
<dbReference type="Proteomes" id="UP001501337">
    <property type="component" value="Unassembled WGS sequence"/>
</dbReference>
<feature type="chain" id="PRO_5046104792" evidence="1">
    <location>
        <begin position="29"/>
        <end position="167"/>
    </location>
</feature>
<gene>
    <name evidence="2" type="ORF">GCM10022278_18970</name>
</gene>
<proteinExistence type="predicted"/>
<name>A0ABP7P7T9_9GAMM</name>
<reference evidence="3" key="1">
    <citation type="journal article" date="2019" name="Int. J. Syst. Evol. Microbiol.">
        <title>The Global Catalogue of Microorganisms (GCM) 10K type strain sequencing project: providing services to taxonomists for standard genome sequencing and annotation.</title>
        <authorList>
            <consortium name="The Broad Institute Genomics Platform"/>
            <consortium name="The Broad Institute Genome Sequencing Center for Infectious Disease"/>
            <person name="Wu L."/>
            <person name="Ma J."/>
        </authorList>
    </citation>
    <scope>NUCLEOTIDE SEQUENCE [LARGE SCALE GENOMIC DNA]</scope>
    <source>
        <strain evidence="3">JCM 17555</strain>
    </source>
</reference>
<feature type="signal peptide" evidence="1">
    <location>
        <begin position="1"/>
        <end position="28"/>
    </location>
</feature>